<dbReference type="InterPro" id="IPR003583">
    <property type="entry name" value="Hlx-hairpin-Hlx_DNA-bd_motif"/>
</dbReference>
<evidence type="ECO:0000256" key="3">
    <source>
        <dbReference type="ARBA" id="ARBA00012027"/>
    </source>
</evidence>
<dbReference type="KEGG" id="cyn:Cyan7425_2007"/>
<dbReference type="GO" id="GO:0003677">
    <property type="term" value="F:DNA binding"/>
    <property type="evidence" value="ECO:0007669"/>
    <property type="project" value="InterPro"/>
</dbReference>
<feature type="compositionally biased region" description="Low complexity" evidence="7">
    <location>
        <begin position="504"/>
        <end position="521"/>
    </location>
</feature>
<dbReference type="Pfam" id="PF13091">
    <property type="entry name" value="PLDc_2"/>
    <property type="match status" value="2"/>
</dbReference>
<dbReference type="PROSITE" id="PS00018">
    <property type="entry name" value="EF_HAND_1"/>
    <property type="match status" value="1"/>
</dbReference>
<dbReference type="SUPFAM" id="SSF56024">
    <property type="entry name" value="Phospholipase D/nuclease"/>
    <property type="match status" value="2"/>
</dbReference>
<evidence type="ECO:0000256" key="7">
    <source>
        <dbReference type="SAM" id="MobiDB-lite"/>
    </source>
</evidence>
<dbReference type="HOGENOM" id="CLU_038899_0_0_3"/>
<accession>B8HTE6</accession>
<name>B8HTE6_CYAP4</name>
<proteinExistence type="inferred from homology"/>
<evidence type="ECO:0000256" key="4">
    <source>
        <dbReference type="ARBA" id="ARBA00022801"/>
    </source>
</evidence>
<dbReference type="PANTHER" id="PTHR43856">
    <property type="entry name" value="CARDIOLIPIN HYDROLASE"/>
    <property type="match status" value="1"/>
</dbReference>
<dbReference type="EC" id="3.1.4.4" evidence="3"/>
<dbReference type="Gene3D" id="1.10.150.320">
    <property type="entry name" value="Photosystem II 12 kDa extrinsic protein"/>
    <property type="match status" value="1"/>
</dbReference>
<dbReference type="GO" id="GO:0006793">
    <property type="term" value="P:phosphorus metabolic process"/>
    <property type="evidence" value="ECO:0007669"/>
    <property type="project" value="UniProtKB-ARBA"/>
</dbReference>
<keyword evidence="6" id="KW-0443">Lipid metabolism</keyword>
<dbReference type="EMBL" id="CP001344">
    <property type="protein sequence ID" value="ACL44372.1"/>
    <property type="molecule type" value="Genomic_DNA"/>
</dbReference>
<dbReference type="PROSITE" id="PS50035">
    <property type="entry name" value="PLD"/>
    <property type="match status" value="2"/>
</dbReference>
<dbReference type="STRING" id="395961.Cyan7425_2007"/>
<dbReference type="CDD" id="cd09116">
    <property type="entry name" value="PLDc_Nuc_like"/>
    <property type="match status" value="1"/>
</dbReference>
<sequence>MFTSLQKFLTKRWYLLALFLLALVLVVFGLSQMRRSEFKISTIAPLPQYPLIQVYMNHSQASSYREPYRNLTREGDDLEQQMVDAIQQAKYTIEVAVQEFRLPKVAHALVERKEAGVNVRVVLENTYTNLWGNLTPAEVERFDPRMKERYEDWRKLVDKDGDGNVARAEVADRDVLTILNQGKVPWLDDTADGSQGSLLMHHKFIVIDGETLVATTANFTLSDVHGDIGRPDTRGNANSLLLIKSRELAKLFVEEFNYLWGDGPGGKPDSLFGVQKPFRPTQRVQVGEAIVDVKFSPSSRRIPWEQTTNGLIGYTLSTARNSINMALFVFSDQQLANTLEADHQRGVEVRTLVDPGFVYRDFSEVLDMMGLQMANTAQAKRGKCYYEADNRPWANPIATVGTPELPKGDKLHHKYGEIDGKAVIVGSHNWSEAANRGNDEFLLVIYHPTVAAHYEREFERLYANSRLGPPEFLKQKIADQLQKCGGTIQVRNAPGAQIDDPENTRTTSRSSTSTSSSSTSSLVGRVNVNTATEAELDALPGIGPKTAKAMIAARSEKPFASLDDLDAVPGIGPSVLEKIQDKVSF</sequence>
<gene>
    <name evidence="9" type="ordered locus">Cyan7425_2007</name>
</gene>
<evidence type="ECO:0000259" key="8">
    <source>
        <dbReference type="PROSITE" id="PS50035"/>
    </source>
</evidence>
<dbReference type="InterPro" id="IPR025202">
    <property type="entry name" value="PLD-like_dom"/>
</dbReference>
<dbReference type="eggNOG" id="COG1555">
    <property type="taxonomic scope" value="Bacteria"/>
</dbReference>
<dbReference type="GO" id="GO:0006281">
    <property type="term" value="P:DNA repair"/>
    <property type="evidence" value="ECO:0007669"/>
    <property type="project" value="InterPro"/>
</dbReference>
<feature type="region of interest" description="Disordered" evidence="7">
    <location>
        <begin position="492"/>
        <end position="524"/>
    </location>
</feature>
<comment type="similarity">
    <text evidence="2">Belongs to the phospholipase D family.</text>
</comment>
<dbReference type="Gene3D" id="3.30.870.10">
    <property type="entry name" value="Endonuclease Chain A"/>
    <property type="match status" value="2"/>
</dbReference>
<evidence type="ECO:0000256" key="5">
    <source>
        <dbReference type="ARBA" id="ARBA00022963"/>
    </source>
</evidence>
<dbReference type="CDD" id="cd09173">
    <property type="entry name" value="PLDc_Nuc_like_unchar1_2"/>
    <property type="match status" value="1"/>
</dbReference>
<comment type="catalytic activity">
    <reaction evidence="1">
        <text>a 1,2-diacyl-sn-glycero-3-phosphocholine + H2O = a 1,2-diacyl-sn-glycero-3-phosphate + choline + H(+)</text>
        <dbReference type="Rhea" id="RHEA:14445"/>
        <dbReference type="ChEBI" id="CHEBI:15354"/>
        <dbReference type="ChEBI" id="CHEBI:15377"/>
        <dbReference type="ChEBI" id="CHEBI:15378"/>
        <dbReference type="ChEBI" id="CHEBI:57643"/>
        <dbReference type="ChEBI" id="CHEBI:58608"/>
        <dbReference type="EC" id="3.1.4.4"/>
    </reaction>
</comment>
<feature type="domain" description="PLD phosphodiesterase" evidence="8">
    <location>
        <begin position="407"/>
        <end position="434"/>
    </location>
</feature>
<keyword evidence="4" id="KW-0378">Hydrolase</keyword>
<feature type="domain" description="PLD phosphodiesterase" evidence="8">
    <location>
        <begin position="196"/>
        <end position="223"/>
    </location>
</feature>
<dbReference type="AlphaFoldDB" id="B8HTE6"/>
<keyword evidence="5" id="KW-0442">Lipid degradation</keyword>
<dbReference type="SUPFAM" id="SSF47781">
    <property type="entry name" value="RuvA domain 2-like"/>
    <property type="match status" value="1"/>
</dbReference>
<dbReference type="InterPro" id="IPR018247">
    <property type="entry name" value="EF_Hand_1_Ca_BS"/>
</dbReference>
<dbReference type="InterPro" id="IPR010994">
    <property type="entry name" value="RuvA_2-like"/>
</dbReference>
<dbReference type="GO" id="GO:0016891">
    <property type="term" value="F:RNA endonuclease activity producing 5'-phosphomonoesters, hydrolytic mechanism"/>
    <property type="evidence" value="ECO:0007669"/>
    <property type="project" value="TreeGrafter"/>
</dbReference>
<dbReference type="GO" id="GO:0004630">
    <property type="term" value="F:phospholipase D activity"/>
    <property type="evidence" value="ECO:0007669"/>
    <property type="project" value="UniProtKB-EC"/>
</dbReference>
<dbReference type="SMART" id="SM00155">
    <property type="entry name" value="PLDc"/>
    <property type="match status" value="2"/>
</dbReference>
<evidence type="ECO:0000256" key="6">
    <source>
        <dbReference type="ARBA" id="ARBA00023098"/>
    </source>
</evidence>
<protein>
    <recommendedName>
        <fullName evidence="3">phospholipase D</fullName>
        <ecNumber evidence="3">3.1.4.4</ecNumber>
    </recommendedName>
</protein>
<reference evidence="9" key="1">
    <citation type="submission" date="2009-01" db="EMBL/GenBank/DDBJ databases">
        <title>Complete sequence of chromosome Cyanothece sp. PCC 7425.</title>
        <authorList>
            <consortium name="US DOE Joint Genome Institute"/>
            <person name="Lucas S."/>
            <person name="Copeland A."/>
            <person name="Lapidus A."/>
            <person name="Glavina del Rio T."/>
            <person name="Dalin E."/>
            <person name="Tice H."/>
            <person name="Bruce D."/>
            <person name="Goodwin L."/>
            <person name="Pitluck S."/>
            <person name="Sims D."/>
            <person name="Meineke L."/>
            <person name="Brettin T."/>
            <person name="Detter J.C."/>
            <person name="Han C."/>
            <person name="Larimer F."/>
            <person name="Land M."/>
            <person name="Hauser L."/>
            <person name="Kyrpides N."/>
            <person name="Ovchinnikova G."/>
            <person name="Liberton M."/>
            <person name="Stoeckel J."/>
            <person name="Banerjee A."/>
            <person name="Singh A."/>
            <person name="Page L."/>
            <person name="Sato H."/>
            <person name="Zhao L."/>
            <person name="Sherman L."/>
            <person name="Pakrasi H."/>
            <person name="Richardson P."/>
        </authorList>
    </citation>
    <scope>NUCLEOTIDE SEQUENCE</scope>
    <source>
        <strain evidence="9">PCC 7425</strain>
    </source>
</reference>
<evidence type="ECO:0000256" key="2">
    <source>
        <dbReference type="ARBA" id="ARBA00008664"/>
    </source>
</evidence>
<dbReference type="SMART" id="SM00278">
    <property type="entry name" value="HhH1"/>
    <property type="match status" value="2"/>
</dbReference>
<dbReference type="InterPro" id="IPR001736">
    <property type="entry name" value="PLipase_D/transphosphatidylase"/>
</dbReference>
<dbReference type="InterPro" id="IPR051406">
    <property type="entry name" value="PLD_domain"/>
</dbReference>
<evidence type="ECO:0000256" key="1">
    <source>
        <dbReference type="ARBA" id="ARBA00000798"/>
    </source>
</evidence>
<evidence type="ECO:0000313" key="9">
    <source>
        <dbReference type="EMBL" id="ACL44372.1"/>
    </source>
</evidence>
<dbReference type="eggNOG" id="COG1502">
    <property type="taxonomic scope" value="Bacteria"/>
</dbReference>
<dbReference type="Pfam" id="PF12836">
    <property type="entry name" value="HHH_3"/>
    <property type="match status" value="1"/>
</dbReference>
<dbReference type="PANTHER" id="PTHR43856:SF1">
    <property type="entry name" value="MITOCHONDRIAL CARDIOLIPIN HYDROLASE"/>
    <property type="match status" value="1"/>
</dbReference>
<dbReference type="GO" id="GO:0016042">
    <property type="term" value="P:lipid catabolic process"/>
    <property type="evidence" value="ECO:0007669"/>
    <property type="project" value="UniProtKB-KW"/>
</dbReference>
<organism evidence="9">
    <name type="scientific">Cyanothece sp. (strain PCC 7425 / ATCC 29141)</name>
    <dbReference type="NCBI Taxonomy" id="395961"/>
    <lineage>
        <taxon>Bacteria</taxon>
        <taxon>Bacillati</taxon>
        <taxon>Cyanobacteriota</taxon>
        <taxon>Cyanophyceae</taxon>
        <taxon>Gomontiellales</taxon>
        <taxon>Cyanothecaceae</taxon>
        <taxon>Cyanothece</taxon>
    </lineage>
</organism>